<dbReference type="InterPro" id="IPR005333">
    <property type="entry name" value="Transcription_factor_TCP"/>
</dbReference>
<accession>A0A2Z6F9X9</accession>
<feature type="domain" description="R" evidence="9">
    <location>
        <begin position="224"/>
        <end position="241"/>
    </location>
</feature>
<dbReference type="PROSITE" id="PS51370">
    <property type="entry name" value="R"/>
    <property type="match status" value="1"/>
</dbReference>
<evidence type="ECO:0000259" key="8">
    <source>
        <dbReference type="PROSITE" id="PS51369"/>
    </source>
</evidence>
<dbReference type="EMBL" id="LC383775">
    <property type="protein sequence ID" value="BBE14742.1"/>
    <property type="molecule type" value="mRNA"/>
</dbReference>
<evidence type="ECO:0000313" key="10">
    <source>
        <dbReference type="EMBL" id="BBE14742.1"/>
    </source>
</evidence>
<organism evidence="10">
    <name type="scientific">Dahlia pinnata</name>
    <name type="common">Pinnate dahlia</name>
    <name type="synonym">Dahlia variabilis</name>
    <dbReference type="NCBI Taxonomy" id="101596"/>
    <lineage>
        <taxon>Eukaryota</taxon>
        <taxon>Viridiplantae</taxon>
        <taxon>Streptophyta</taxon>
        <taxon>Embryophyta</taxon>
        <taxon>Tracheophyta</taxon>
        <taxon>Spermatophyta</taxon>
        <taxon>Magnoliopsida</taxon>
        <taxon>eudicotyledons</taxon>
        <taxon>Gunneridae</taxon>
        <taxon>Pentapetalae</taxon>
        <taxon>asterids</taxon>
        <taxon>campanulids</taxon>
        <taxon>Asterales</taxon>
        <taxon>Asteraceae</taxon>
        <taxon>Asteroideae</taxon>
        <taxon>Heliantheae alliance</taxon>
        <taxon>Coreopsideae</taxon>
        <taxon>Dahlia</taxon>
    </lineage>
</organism>
<comment type="subcellular location">
    <subcellularLocation>
        <location evidence="1">Nucleus</location>
    </subcellularLocation>
</comment>
<dbReference type="AlphaFoldDB" id="A0A2Z6F9X9"/>
<dbReference type="GO" id="GO:0043565">
    <property type="term" value="F:sequence-specific DNA binding"/>
    <property type="evidence" value="ECO:0007669"/>
    <property type="project" value="TreeGrafter"/>
</dbReference>
<keyword evidence="5" id="KW-0804">Transcription</keyword>
<dbReference type="PROSITE" id="PS51369">
    <property type="entry name" value="TCP"/>
    <property type="match status" value="1"/>
</dbReference>
<evidence type="ECO:0000256" key="7">
    <source>
        <dbReference type="SAM" id="MobiDB-lite"/>
    </source>
</evidence>
<dbReference type="InterPro" id="IPR017887">
    <property type="entry name" value="TF_TCP_subgr"/>
</dbReference>
<evidence type="ECO:0000259" key="9">
    <source>
        <dbReference type="PROSITE" id="PS51370"/>
    </source>
</evidence>
<dbReference type="InterPro" id="IPR017888">
    <property type="entry name" value="CYC/TB1_R_domain"/>
</dbReference>
<protein>
    <submittedName>
        <fullName evidence="10">Cycloidea-like 2d protein</fullName>
    </submittedName>
</protein>
<feature type="compositionally biased region" description="Basic and acidic residues" evidence="7">
    <location>
        <begin position="228"/>
        <end position="241"/>
    </location>
</feature>
<evidence type="ECO:0000256" key="5">
    <source>
        <dbReference type="ARBA" id="ARBA00023163"/>
    </source>
</evidence>
<keyword evidence="4" id="KW-0238">DNA-binding</keyword>
<keyword evidence="2" id="KW-0217">Developmental protein</keyword>
<keyword evidence="6" id="KW-0539">Nucleus</keyword>
<evidence type="ECO:0000256" key="6">
    <source>
        <dbReference type="ARBA" id="ARBA00023242"/>
    </source>
</evidence>
<evidence type="ECO:0000256" key="4">
    <source>
        <dbReference type="ARBA" id="ARBA00023125"/>
    </source>
</evidence>
<name>A0A2Z6F9X9_DAHPI</name>
<sequence length="334" mass="38622">MFSSNLVQQQLPSSVHVFPPSNPFFDHDKDGVHFNHHHYHHHHHHNSQFVNGEYLFHAYNSLPPPPHQLHNQQPPCKGISGFHYSDDNSSLLESVIYPSKKKIPNMKKDGHSKIHTAQGPRDRRVRMSIDVARKFFYLQDLLGFDKASKTLDWLFTKSKTAIKELVEEMKHCSSPGATDKCEVVFQETLKTRSDGEDKGQKKRPTPKFVDGKKKRKYRSVVDVNQSRAEARARARERTKEKLQTKNLDNESKKVLNDCYRSVSPSNLTPKSSFWSQIESKKEFNNERSSDQSIMEQKIIPMSSSHVLYGYQHNNVLVPNDLSSQIKYTSFLNLH</sequence>
<evidence type="ECO:0000256" key="1">
    <source>
        <dbReference type="ARBA" id="ARBA00004123"/>
    </source>
</evidence>
<dbReference type="PANTHER" id="PTHR31072">
    <property type="entry name" value="TRANSCRIPTION FACTOR TCP4-RELATED"/>
    <property type="match status" value="1"/>
</dbReference>
<feature type="domain" description="TCP" evidence="8">
    <location>
        <begin position="107"/>
        <end position="165"/>
    </location>
</feature>
<dbReference type="PANTHER" id="PTHR31072:SF224">
    <property type="entry name" value="TRANSCRIPTION FACTOR TCP1"/>
    <property type="match status" value="1"/>
</dbReference>
<evidence type="ECO:0000256" key="2">
    <source>
        <dbReference type="ARBA" id="ARBA00022473"/>
    </source>
</evidence>
<reference evidence="10" key="1">
    <citation type="submission" date="2018-05" db="EMBL/GenBank/DDBJ databases">
        <title>Characterization of CYCLOIDEA-like genes in controlling floral zygomorphy in Dahlia variabilis.</title>
        <authorList>
            <person name="Kubota K."/>
            <person name="Miyoshi K."/>
        </authorList>
    </citation>
    <scope>NUCLEOTIDE SEQUENCE</scope>
</reference>
<evidence type="ECO:0000256" key="3">
    <source>
        <dbReference type="ARBA" id="ARBA00023015"/>
    </source>
</evidence>
<proteinExistence type="evidence at transcript level"/>
<dbReference type="GO" id="GO:0003700">
    <property type="term" value="F:DNA-binding transcription factor activity"/>
    <property type="evidence" value="ECO:0007669"/>
    <property type="project" value="InterPro"/>
</dbReference>
<feature type="region of interest" description="Disordered" evidence="7">
    <location>
        <begin position="192"/>
        <end position="241"/>
    </location>
</feature>
<feature type="region of interest" description="Disordered" evidence="7">
    <location>
        <begin position="102"/>
        <end position="121"/>
    </location>
</feature>
<gene>
    <name evidence="10" type="primary">DvCYC2d</name>
</gene>
<dbReference type="Pfam" id="PF03634">
    <property type="entry name" value="TCP"/>
    <property type="match status" value="1"/>
</dbReference>
<dbReference type="GO" id="GO:2000032">
    <property type="term" value="P:regulation of secondary shoot formation"/>
    <property type="evidence" value="ECO:0007669"/>
    <property type="project" value="TreeGrafter"/>
</dbReference>
<dbReference type="GO" id="GO:0005634">
    <property type="term" value="C:nucleus"/>
    <property type="evidence" value="ECO:0007669"/>
    <property type="project" value="UniProtKB-SubCell"/>
</dbReference>
<keyword evidence="3" id="KW-0805">Transcription regulation</keyword>